<feature type="compositionally biased region" description="Basic and acidic residues" evidence="1">
    <location>
        <begin position="380"/>
        <end position="397"/>
    </location>
</feature>
<dbReference type="PATRIC" id="fig|582680.6.peg.1805"/>
<accession>A0A0F0LJZ6</accession>
<dbReference type="EMBL" id="JYIX01000033">
    <property type="protein sequence ID" value="KJL33527.1"/>
    <property type="molecule type" value="Genomic_DNA"/>
</dbReference>
<dbReference type="Pfam" id="PF02625">
    <property type="entry name" value="XdhC_CoxI"/>
    <property type="match status" value="1"/>
</dbReference>
<dbReference type="GO" id="GO:0004854">
    <property type="term" value="F:xanthine dehydrogenase activity"/>
    <property type="evidence" value="ECO:0007669"/>
    <property type="project" value="UniProtKB-EC"/>
</dbReference>
<feature type="domain" description="XdhC- CoxI" evidence="2">
    <location>
        <begin position="12"/>
        <end position="78"/>
    </location>
</feature>
<protein>
    <submittedName>
        <fullName evidence="4">Putative xanthine dehydrogenase subunit A</fullName>
        <ecNumber evidence="4">1.17.1.4</ecNumber>
    </submittedName>
</protein>
<proteinExistence type="predicted"/>
<keyword evidence="5" id="KW-1185">Reference proteome</keyword>
<dbReference type="Proteomes" id="UP000033740">
    <property type="component" value="Unassembled WGS sequence"/>
</dbReference>
<feature type="domain" description="XdhC Rossmann" evidence="3">
    <location>
        <begin position="208"/>
        <end position="354"/>
    </location>
</feature>
<dbReference type="InterPro" id="IPR036291">
    <property type="entry name" value="NAD(P)-bd_dom_sf"/>
</dbReference>
<evidence type="ECO:0000256" key="1">
    <source>
        <dbReference type="SAM" id="MobiDB-lite"/>
    </source>
</evidence>
<evidence type="ECO:0000313" key="5">
    <source>
        <dbReference type="Proteomes" id="UP000033740"/>
    </source>
</evidence>
<evidence type="ECO:0000259" key="2">
    <source>
        <dbReference type="Pfam" id="PF02625"/>
    </source>
</evidence>
<sequence length="449" mass="46313">MLDRIHEYAECLADPDRWAIATIVEVSGSVPRPAGTSMAVRDDGRTIGSVSGGCVEGAVVDAALACLDSGATELHSFGYADDDGLSIGLMCGGDVRVLVQPLRTLGGAAPAGRAHLVRDLPLHDTTAGSLLTAEGLGIALGADALCLAFDGDELPDELARAAGHAGDRIRAALRAGGAHVVDVTDRATPDCPVVRRLLIESTATPARLLIYGANDFSAALAQAAAALGRHVTVCDARPVFATRARHPGAHEVVLMHPAEHFAQELAAGRIDGRTAIVMLTHDPRFDLPVLDAALRRDVAYVGAMGSRVTHDKRVQELRAGGLTAAHLDRLHSPIGLDLGARTPAEVAVSILAELILVESAARVGSGNAPAAARRPASPARLRDTAGDVHDDARRSAERGAAAATATAPAATPLTAAPSAARDRAATPTARSCAATPRRTTVTKEALAWM</sequence>
<feature type="compositionally biased region" description="Low complexity" evidence="1">
    <location>
        <begin position="398"/>
        <end position="431"/>
    </location>
</feature>
<organism evidence="4 5">
    <name type="scientific">Microbacterium azadirachtae</name>
    <dbReference type="NCBI Taxonomy" id="582680"/>
    <lineage>
        <taxon>Bacteria</taxon>
        <taxon>Bacillati</taxon>
        <taxon>Actinomycetota</taxon>
        <taxon>Actinomycetes</taxon>
        <taxon>Micrococcales</taxon>
        <taxon>Microbacteriaceae</taxon>
        <taxon>Microbacterium</taxon>
    </lineage>
</organism>
<dbReference type="PANTHER" id="PTHR30388:SF4">
    <property type="entry name" value="MOLYBDENUM COFACTOR INSERTION CHAPERONE PAOD"/>
    <property type="match status" value="1"/>
</dbReference>
<feature type="compositionally biased region" description="Low complexity" evidence="1">
    <location>
        <begin position="368"/>
        <end position="379"/>
    </location>
</feature>
<dbReference type="InterPro" id="IPR003777">
    <property type="entry name" value="XdhC_CoxI"/>
</dbReference>
<dbReference type="InterPro" id="IPR027051">
    <property type="entry name" value="XdhC_Rossmann_dom"/>
</dbReference>
<gene>
    <name evidence="4" type="primary">pucA</name>
    <name evidence="4" type="ORF">RS86_01748</name>
</gene>
<dbReference type="Pfam" id="PF13478">
    <property type="entry name" value="XdhC_C"/>
    <property type="match status" value="1"/>
</dbReference>
<feature type="region of interest" description="Disordered" evidence="1">
    <location>
        <begin position="366"/>
        <end position="438"/>
    </location>
</feature>
<reference evidence="4 5" key="1">
    <citation type="submission" date="2015-02" db="EMBL/GenBank/DDBJ databases">
        <title>Draft genome sequences of ten Microbacterium spp. with emphasis on heavy metal contaminated environments.</title>
        <authorList>
            <person name="Corretto E."/>
        </authorList>
    </citation>
    <scope>NUCLEOTIDE SEQUENCE [LARGE SCALE GENOMIC DNA]</scope>
    <source>
        <strain evidence="4 5">ARN176</strain>
    </source>
</reference>
<keyword evidence="4" id="KW-0560">Oxidoreductase</keyword>
<dbReference type="SUPFAM" id="SSF51735">
    <property type="entry name" value="NAD(P)-binding Rossmann-fold domains"/>
    <property type="match status" value="1"/>
</dbReference>
<dbReference type="AlphaFoldDB" id="A0A0F0LJZ6"/>
<dbReference type="RefSeq" id="WP_052680170.1">
    <property type="nucleotide sequence ID" value="NZ_JYIX01000033.1"/>
</dbReference>
<evidence type="ECO:0000313" key="4">
    <source>
        <dbReference type="EMBL" id="KJL33527.1"/>
    </source>
</evidence>
<dbReference type="PANTHER" id="PTHR30388">
    <property type="entry name" value="ALDEHYDE OXIDOREDUCTASE MOLYBDENUM COFACTOR ASSEMBLY PROTEIN"/>
    <property type="match status" value="1"/>
</dbReference>
<dbReference type="STRING" id="582680.RS86_01748"/>
<name>A0A0F0LJZ6_9MICO</name>
<dbReference type="InterPro" id="IPR052698">
    <property type="entry name" value="MoCofactor_Util/Proc"/>
</dbReference>
<evidence type="ECO:0000259" key="3">
    <source>
        <dbReference type="Pfam" id="PF13478"/>
    </source>
</evidence>
<comment type="caution">
    <text evidence="4">The sequence shown here is derived from an EMBL/GenBank/DDBJ whole genome shotgun (WGS) entry which is preliminary data.</text>
</comment>
<dbReference type="EC" id="1.17.1.4" evidence="4"/>
<dbReference type="Gene3D" id="3.40.50.720">
    <property type="entry name" value="NAD(P)-binding Rossmann-like Domain"/>
    <property type="match status" value="1"/>
</dbReference>